<dbReference type="STRING" id="996801.BW723_07660"/>
<dbReference type="GO" id="GO:0005737">
    <property type="term" value="C:cytoplasm"/>
    <property type="evidence" value="ECO:0007669"/>
    <property type="project" value="UniProtKB-SubCell"/>
</dbReference>
<sequence>MQEKQTTYYKTPIGIAEIIGDENGIQSIKVLDDNSISVELLKTEIPEVLQDCVTQLEEYFKGERASFNLTVNPKGTPFQKKVWKALLDIPYGKTRTYLQQSKFLGDVKAIRAVATANGKNPLWIVIPCHRVIGSDGSLTGYADGIWRKKWLLAHENPVKQQSLF</sequence>
<dbReference type="Proteomes" id="UP000092612">
    <property type="component" value="Unassembled WGS sequence"/>
</dbReference>
<keyword evidence="7 9" id="KW-0234">DNA repair</keyword>
<dbReference type="AlphaFoldDB" id="A0A1B8U6D8"/>
<gene>
    <name evidence="12" type="ORF">LPB301_01830</name>
</gene>
<comment type="similarity">
    <text evidence="2 9">Belongs to the MGMT family.</text>
</comment>
<dbReference type="SUPFAM" id="SSF46767">
    <property type="entry name" value="Methylated DNA-protein cysteine methyltransferase, C-terminal domain"/>
    <property type="match status" value="1"/>
</dbReference>
<proteinExistence type="inferred from homology"/>
<dbReference type="InterPro" id="IPR001497">
    <property type="entry name" value="MethylDNA_cys_MeTrfase_AS"/>
</dbReference>
<accession>A0A1B8U6D8</accession>
<organism evidence="12 13">
    <name type="scientific">Polaribacter reichenbachii</name>
    <dbReference type="NCBI Taxonomy" id="996801"/>
    <lineage>
        <taxon>Bacteria</taxon>
        <taxon>Pseudomonadati</taxon>
        <taxon>Bacteroidota</taxon>
        <taxon>Flavobacteriia</taxon>
        <taxon>Flavobacteriales</taxon>
        <taxon>Flavobacteriaceae</taxon>
    </lineage>
</organism>
<dbReference type="HAMAP" id="MF_00772">
    <property type="entry name" value="OGT"/>
    <property type="match status" value="1"/>
</dbReference>
<dbReference type="GO" id="GO:0032259">
    <property type="term" value="P:methylation"/>
    <property type="evidence" value="ECO:0007669"/>
    <property type="project" value="UniProtKB-KW"/>
</dbReference>
<evidence type="ECO:0000256" key="2">
    <source>
        <dbReference type="ARBA" id="ARBA00008711"/>
    </source>
</evidence>
<evidence type="ECO:0000256" key="4">
    <source>
        <dbReference type="ARBA" id="ARBA00022603"/>
    </source>
</evidence>
<evidence type="ECO:0000256" key="5">
    <source>
        <dbReference type="ARBA" id="ARBA00022679"/>
    </source>
</evidence>
<evidence type="ECO:0000256" key="1">
    <source>
        <dbReference type="ARBA" id="ARBA00001286"/>
    </source>
</evidence>
<comment type="function">
    <text evidence="9">Involved in the cellular defense against the biological effects of O6-methylguanine (O6-MeG) and O4-methylthymine (O4-MeT) in DNA. Repairs the methylated nucleobase in DNA by stoichiometrically transferring the methyl group to a cysteine residue in the enzyme. This is a suicide reaction: the enzyme is irreversibly inactivated.</text>
</comment>
<comment type="miscellaneous">
    <text evidence="9">This enzyme catalyzes only one turnover and therefore is not strictly catalytic. According to one definition, an enzyme is a biocatalyst that acts repeatedly and over many reaction cycles.</text>
</comment>
<comment type="subcellular location">
    <subcellularLocation>
        <location evidence="9">Cytoplasm</location>
    </subcellularLocation>
</comment>
<evidence type="ECO:0000313" key="13">
    <source>
        <dbReference type="Proteomes" id="UP000092612"/>
    </source>
</evidence>
<keyword evidence="3 9" id="KW-0963">Cytoplasm</keyword>
<dbReference type="KEGG" id="prn:BW723_07660"/>
<evidence type="ECO:0000256" key="3">
    <source>
        <dbReference type="ARBA" id="ARBA00022490"/>
    </source>
</evidence>
<evidence type="ECO:0000256" key="6">
    <source>
        <dbReference type="ARBA" id="ARBA00022763"/>
    </source>
</evidence>
<dbReference type="PANTHER" id="PTHR10815">
    <property type="entry name" value="METHYLATED-DNA--PROTEIN-CYSTEINE METHYLTRANSFERASE"/>
    <property type="match status" value="1"/>
</dbReference>
<dbReference type="GO" id="GO:0003908">
    <property type="term" value="F:methylated-DNA-[protein]-cysteine S-methyltransferase activity"/>
    <property type="evidence" value="ECO:0007669"/>
    <property type="project" value="UniProtKB-UniRule"/>
</dbReference>
<keyword evidence="4 9" id="KW-0489">Methyltransferase</keyword>
<dbReference type="RefSeq" id="WP_068356562.1">
    <property type="nucleotide sequence ID" value="NZ_CP019337.1"/>
</dbReference>
<protein>
    <recommendedName>
        <fullName evidence="9">Methylated-DNA--protein-cysteine methyltransferase</fullName>
        <ecNumber evidence="9">2.1.1.63</ecNumber>
    </recommendedName>
    <alternativeName>
        <fullName evidence="9">6-O-methylguanine-DNA methyltransferase</fullName>
        <shortName evidence="9">MGMT</shortName>
    </alternativeName>
    <alternativeName>
        <fullName evidence="9">O-6-methylguanine-DNA-alkyltransferase</fullName>
    </alternativeName>
</protein>
<dbReference type="FunFam" id="1.10.10.10:FF:000214">
    <property type="entry name" value="Methylated-DNA--protein-cysteine methyltransferase"/>
    <property type="match status" value="1"/>
</dbReference>
<dbReference type="SUPFAM" id="SSF53155">
    <property type="entry name" value="Methylated DNA-protein cysteine methyltransferase domain"/>
    <property type="match status" value="1"/>
</dbReference>
<name>A0A1B8U6D8_9FLAO</name>
<dbReference type="Pfam" id="PF01035">
    <property type="entry name" value="DNA_binding_1"/>
    <property type="match status" value="1"/>
</dbReference>
<evidence type="ECO:0000259" key="11">
    <source>
        <dbReference type="Pfam" id="PF02870"/>
    </source>
</evidence>
<evidence type="ECO:0000256" key="8">
    <source>
        <dbReference type="ARBA" id="ARBA00049348"/>
    </source>
</evidence>
<comment type="catalytic activity">
    <reaction evidence="1 9">
        <text>a 4-O-methyl-thymidine in DNA + L-cysteinyl-[protein] = a thymidine in DNA + S-methyl-L-cysteinyl-[protein]</text>
        <dbReference type="Rhea" id="RHEA:53428"/>
        <dbReference type="Rhea" id="RHEA-COMP:10131"/>
        <dbReference type="Rhea" id="RHEA-COMP:10132"/>
        <dbReference type="Rhea" id="RHEA-COMP:13555"/>
        <dbReference type="Rhea" id="RHEA-COMP:13556"/>
        <dbReference type="ChEBI" id="CHEBI:29950"/>
        <dbReference type="ChEBI" id="CHEBI:82612"/>
        <dbReference type="ChEBI" id="CHEBI:137386"/>
        <dbReference type="ChEBI" id="CHEBI:137387"/>
        <dbReference type="EC" id="2.1.1.63"/>
    </reaction>
</comment>
<dbReference type="Gene3D" id="3.30.160.70">
    <property type="entry name" value="Methylated DNA-protein cysteine methyltransferase domain"/>
    <property type="match status" value="1"/>
</dbReference>
<dbReference type="InterPro" id="IPR036217">
    <property type="entry name" value="MethylDNA_cys_MeTrfase_DNAb"/>
</dbReference>
<dbReference type="InterPro" id="IPR023546">
    <property type="entry name" value="MGMT"/>
</dbReference>
<keyword evidence="5 9" id="KW-0808">Transferase</keyword>
<dbReference type="PANTHER" id="PTHR10815:SF13">
    <property type="entry name" value="METHYLATED-DNA--PROTEIN-CYSTEINE METHYLTRANSFERASE"/>
    <property type="match status" value="1"/>
</dbReference>
<dbReference type="CDD" id="cd06445">
    <property type="entry name" value="ATase"/>
    <property type="match status" value="1"/>
</dbReference>
<dbReference type="InterPro" id="IPR036388">
    <property type="entry name" value="WH-like_DNA-bd_sf"/>
</dbReference>
<dbReference type="EMBL" id="LSFL01000004">
    <property type="protein sequence ID" value="OBY67410.1"/>
    <property type="molecule type" value="Genomic_DNA"/>
</dbReference>
<feature type="domain" description="Methylguanine DNA methyltransferase ribonuclease-like" evidence="11">
    <location>
        <begin position="7"/>
        <end position="72"/>
    </location>
</feature>
<comment type="catalytic activity">
    <reaction evidence="8 9">
        <text>a 6-O-methyl-2'-deoxyguanosine in DNA + L-cysteinyl-[protein] = S-methyl-L-cysteinyl-[protein] + a 2'-deoxyguanosine in DNA</text>
        <dbReference type="Rhea" id="RHEA:24000"/>
        <dbReference type="Rhea" id="RHEA-COMP:10131"/>
        <dbReference type="Rhea" id="RHEA-COMP:10132"/>
        <dbReference type="Rhea" id="RHEA-COMP:11367"/>
        <dbReference type="Rhea" id="RHEA-COMP:11368"/>
        <dbReference type="ChEBI" id="CHEBI:29950"/>
        <dbReference type="ChEBI" id="CHEBI:82612"/>
        <dbReference type="ChEBI" id="CHEBI:85445"/>
        <dbReference type="ChEBI" id="CHEBI:85448"/>
        <dbReference type="EC" id="2.1.1.63"/>
    </reaction>
</comment>
<evidence type="ECO:0000256" key="7">
    <source>
        <dbReference type="ARBA" id="ARBA00023204"/>
    </source>
</evidence>
<dbReference type="EC" id="2.1.1.63" evidence="9"/>
<dbReference type="Pfam" id="PF02870">
    <property type="entry name" value="Methyltransf_1N"/>
    <property type="match status" value="1"/>
</dbReference>
<dbReference type="InterPro" id="IPR014048">
    <property type="entry name" value="MethylDNA_cys_MeTrfase_DNA-bd"/>
</dbReference>
<dbReference type="Gene3D" id="1.10.10.10">
    <property type="entry name" value="Winged helix-like DNA-binding domain superfamily/Winged helix DNA-binding domain"/>
    <property type="match status" value="1"/>
</dbReference>
<evidence type="ECO:0000313" key="12">
    <source>
        <dbReference type="EMBL" id="OBY67410.1"/>
    </source>
</evidence>
<feature type="active site" description="Nucleophile; methyl group acceptor" evidence="9">
    <location>
        <position position="128"/>
    </location>
</feature>
<feature type="domain" description="Methylated-DNA-[protein]-cysteine S-methyltransferase DNA binding" evidence="10">
    <location>
        <begin position="77"/>
        <end position="156"/>
    </location>
</feature>
<keyword evidence="13" id="KW-1185">Reference proteome</keyword>
<keyword evidence="6 9" id="KW-0227">DNA damage</keyword>
<dbReference type="InterPro" id="IPR036631">
    <property type="entry name" value="MGMT_N_sf"/>
</dbReference>
<dbReference type="OrthoDB" id="9802228at2"/>
<dbReference type="InterPro" id="IPR008332">
    <property type="entry name" value="MethylG_MeTrfase_N"/>
</dbReference>
<evidence type="ECO:0000259" key="10">
    <source>
        <dbReference type="Pfam" id="PF01035"/>
    </source>
</evidence>
<dbReference type="NCBIfam" id="TIGR00589">
    <property type="entry name" value="ogt"/>
    <property type="match status" value="1"/>
</dbReference>
<evidence type="ECO:0000256" key="9">
    <source>
        <dbReference type="HAMAP-Rule" id="MF_00772"/>
    </source>
</evidence>
<dbReference type="PROSITE" id="PS00374">
    <property type="entry name" value="MGMT"/>
    <property type="match status" value="1"/>
</dbReference>
<comment type="caution">
    <text evidence="12">The sequence shown here is derived from an EMBL/GenBank/DDBJ whole genome shotgun (WGS) entry which is preliminary data.</text>
</comment>
<reference evidence="13" key="1">
    <citation type="submission" date="2016-02" db="EMBL/GenBank/DDBJ databases">
        <title>Paenibacillus sp. LPB0068, isolated from Crassostrea gigas.</title>
        <authorList>
            <person name="Shin S.-K."/>
            <person name="Yi H."/>
        </authorList>
    </citation>
    <scope>NUCLEOTIDE SEQUENCE [LARGE SCALE GENOMIC DNA]</scope>
    <source>
        <strain evidence="13">KCTC 23969</strain>
    </source>
</reference>
<dbReference type="GO" id="GO:0006307">
    <property type="term" value="P:DNA alkylation repair"/>
    <property type="evidence" value="ECO:0007669"/>
    <property type="project" value="UniProtKB-UniRule"/>
</dbReference>